<keyword evidence="8" id="KW-0539">Nucleus</keyword>
<feature type="compositionally biased region" description="Low complexity" evidence="10">
    <location>
        <begin position="422"/>
        <end position="435"/>
    </location>
</feature>
<proteinExistence type="inferred from homology"/>
<feature type="compositionally biased region" description="Polar residues" evidence="10">
    <location>
        <begin position="398"/>
        <end position="421"/>
    </location>
</feature>
<dbReference type="Gene3D" id="1.20.5.170">
    <property type="match status" value="1"/>
</dbReference>
<evidence type="ECO:0000256" key="3">
    <source>
        <dbReference type="ARBA" id="ARBA00022448"/>
    </source>
</evidence>
<keyword evidence="9" id="KW-0175">Coiled coil</keyword>
<feature type="coiled-coil region" evidence="9">
    <location>
        <begin position="601"/>
        <end position="646"/>
    </location>
</feature>
<feature type="signal peptide" evidence="11">
    <location>
        <begin position="1"/>
        <end position="30"/>
    </location>
</feature>
<reference evidence="13" key="1">
    <citation type="submission" date="2015-04" db="EMBL/GenBank/DDBJ databases">
        <title>The genome sequence of the plant pathogenic Rhizarian Plasmodiophora brassicae reveals insights in its biotrophic life cycle and the origin of chitin synthesis.</title>
        <authorList>
            <person name="Schwelm A."/>
            <person name="Fogelqvist J."/>
            <person name="Knaust A."/>
            <person name="Julke S."/>
            <person name="Lilja T."/>
            <person name="Dhandapani V."/>
            <person name="Bonilla-Rosso G."/>
            <person name="Karlsson M."/>
            <person name="Shevchenko A."/>
            <person name="Choi S.R."/>
            <person name="Kim H.G."/>
            <person name="Park J.Y."/>
            <person name="Lim Y.P."/>
            <person name="Ludwig-Muller J."/>
            <person name="Dixelius C."/>
        </authorList>
    </citation>
    <scope>NUCLEOTIDE SEQUENCE</scope>
    <source>
        <tissue evidence="13">Potato root galls</tissue>
    </source>
</reference>
<keyword evidence="7" id="KW-0906">Nuclear pore complex</keyword>
<evidence type="ECO:0000256" key="8">
    <source>
        <dbReference type="ARBA" id="ARBA00023242"/>
    </source>
</evidence>
<evidence type="ECO:0000256" key="9">
    <source>
        <dbReference type="SAM" id="Coils"/>
    </source>
</evidence>
<evidence type="ECO:0000256" key="5">
    <source>
        <dbReference type="ARBA" id="ARBA00022927"/>
    </source>
</evidence>
<feature type="non-terminal residue" evidence="13">
    <location>
        <position position="1"/>
    </location>
</feature>
<evidence type="ECO:0000313" key="13">
    <source>
        <dbReference type="EMBL" id="CRZ09390.1"/>
    </source>
</evidence>
<dbReference type="GO" id="GO:0005543">
    <property type="term" value="F:phospholipid binding"/>
    <property type="evidence" value="ECO:0007669"/>
    <property type="project" value="TreeGrafter"/>
</dbReference>
<dbReference type="Pfam" id="PF05064">
    <property type="entry name" value="Nsp1_C"/>
    <property type="match status" value="1"/>
</dbReference>
<evidence type="ECO:0000256" key="7">
    <source>
        <dbReference type="ARBA" id="ARBA00023132"/>
    </source>
</evidence>
<keyword evidence="3" id="KW-0813">Transport</keyword>
<feature type="region of interest" description="Disordered" evidence="10">
    <location>
        <begin position="398"/>
        <end position="449"/>
    </location>
</feature>
<dbReference type="PANTHER" id="PTHR12084">
    <property type="entry name" value="NUCLEAR PORE GLYCOPROTEIN P62-RELATED"/>
    <property type="match status" value="1"/>
</dbReference>
<feature type="domain" description="Nucleoporin NSP1-like C-terminal" evidence="12">
    <location>
        <begin position="545"/>
        <end position="649"/>
    </location>
</feature>
<comment type="subcellular location">
    <subcellularLocation>
        <location evidence="1">Nucleus</location>
        <location evidence="1">Nuclear pore complex</location>
    </subcellularLocation>
</comment>
<dbReference type="EMBL" id="HACM01008948">
    <property type="protein sequence ID" value="CRZ09390.1"/>
    <property type="molecule type" value="Transcribed_RNA"/>
</dbReference>
<protein>
    <recommendedName>
        <fullName evidence="12">Nucleoporin NSP1-like C-terminal domain-containing protein</fullName>
    </recommendedName>
</protein>
<dbReference type="GO" id="GO:0044613">
    <property type="term" value="C:nuclear pore central transport channel"/>
    <property type="evidence" value="ECO:0007669"/>
    <property type="project" value="TreeGrafter"/>
</dbReference>
<organism evidence="13">
    <name type="scientific">Spongospora subterranea</name>
    <dbReference type="NCBI Taxonomy" id="70186"/>
    <lineage>
        <taxon>Eukaryota</taxon>
        <taxon>Sar</taxon>
        <taxon>Rhizaria</taxon>
        <taxon>Endomyxa</taxon>
        <taxon>Phytomyxea</taxon>
        <taxon>Plasmodiophorida</taxon>
        <taxon>Plasmodiophoridae</taxon>
        <taxon>Spongospora</taxon>
    </lineage>
</organism>
<name>A0A0H5R5E9_9EUKA</name>
<dbReference type="GO" id="GO:0017056">
    <property type="term" value="F:structural constituent of nuclear pore"/>
    <property type="evidence" value="ECO:0007669"/>
    <property type="project" value="InterPro"/>
</dbReference>
<keyword evidence="4" id="KW-0509">mRNA transport</keyword>
<feature type="chain" id="PRO_5005223890" description="Nucleoporin NSP1-like C-terminal domain-containing protein" evidence="11">
    <location>
        <begin position="31"/>
        <end position="745"/>
    </location>
</feature>
<dbReference type="InterPro" id="IPR026010">
    <property type="entry name" value="NSP1/NUP62"/>
</dbReference>
<feature type="compositionally biased region" description="Polar residues" evidence="10">
    <location>
        <begin position="99"/>
        <end position="135"/>
    </location>
</feature>
<keyword evidence="11" id="KW-0732">Signal</keyword>
<keyword evidence="5" id="KW-0653">Protein transport</keyword>
<evidence type="ECO:0000256" key="6">
    <source>
        <dbReference type="ARBA" id="ARBA00023010"/>
    </source>
</evidence>
<comment type="similarity">
    <text evidence="2">Belongs to the nucleoporin NSP1/NUP62 family.</text>
</comment>
<evidence type="ECO:0000256" key="10">
    <source>
        <dbReference type="SAM" id="MobiDB-lite"/>
    </source>
</evidence>
<dbReference type="GO" id="GO:0051028">
    <property type="term" value="P:mRNA transport"/>
    <property type="evidence" value="ECO:0007669"/>
    <property type="project" value="UniProtKB-KW"/>
</dbReference>
<keyword evidence="6" id="KW-0811">Translocation</keyword>
<evidence type="ECO:0000256" key="11">
    <source>
        <dbReference type="SAM" id="SignalP"/>
    </source>
</evidence>
<feature type="compositionally biased region" description="Low complexity" evidence="10">
    <location>
        <begin position="81"/>
        <end position="96"/>
    </location>
</feature>
<dbReference type="PANTHER" id="PTHR12084:SF0">
    <property type="entry name" value="NUCLEAR PORE GLYCOPROTEIN P62"/>
    <property type="match status" value="1"/>
</dbReference>
<feature type="compositionally biased region" description="Polar residues" evidence="10">
    <location>
        <begin position="26"/>
        <end position="80"/>
    </location>
</feature>
<evidence type="ECO:0000256" key="1">
    <source>
        <dbReference type="ARBA" id="ARBA00004567"/>
    </source>
</evidence>
<evidence type="ECO:0000259" key="12">
    <source>
        <dbReference type="Pfam" id="PF05064"/>
    </source>
</evidence>
<evidence type="ECO:0000256" key="4">
    <source>
        <dbReference type="ARBA" id="ARBA00022816"/>
    </source>
</evidence>
<dbReference type="AlphaFoldDB" id="A0A0H5R5E9"/>
<accession>A0A0H5R5E9</accession>
<dbReference type="GO" id="GO:0006405">
    <property type="term" value="P:RNA export from nucleus"/>
    <property type="evidence" value="ECO:0007669"/>
    <property type="project" value="TreeGrafter"/>
</dbReference>
<sequence length="745" mass="73318">CSPTPSFVIWFHNLIIIMFGQSSNPQQGSATPFSFGTSPGFGTQPASSGTQPSTAFGSTTPSPFGVSTTQQFGAPASTTPGASSGFGFNASGTGAAPSFGTSQPPGGSLFGSNTASSTPAFGAPSTQTNLFGSATTPASPFNSTANSAPLFGGSTSSTFGAASAPAAAPFATSSPAPAFGSTAPAVPAFGSSAPAAPAFGSSTPAAPAFGASATPAPAFGSSAPAAPAFGSSAPAAPSFGASISAAPAFGASASLASSDGFNFAGGAAPAPAPAGQTGFSFGGGVAPSSTAPAATPPTQSGFSFGLGAPPSSGAPAAAAPGQAGLNFGKDVATSAVPAPAQEKFTFGGSASSAPVTNQPSTQTTSTGLFAANQAGTQPVPGANLFGTSTTPATGVNLFGQSSAPSSGNAAQPLTATAQTSVPAGQTATPPAATAGLFGGQPAGASSTTSSAAAAPSLFGVSSVAPGTSFTSLPTSATGPVAPSTAGVPNFSFGKLDASIPKPLGSAGGLQAGPSEAAAKVTTVQPASGIIGSTTAAGPAQQVSTTVAAPRTVRLSRKNVKEVIDIWKDELEDRVKSFTEQAYKVNAWDRQLLANGEKIAELKLHVAEADNAQNQLKTTLDKIKIDEDELESMVSQLERDLADEMKSEKKSHGPETKRVDAYAMAEKLSCDLSNLAQTVNSTVQKLNESAEPQANGQPSDPMTAIVKILNIHMSTLKYIDSEVSNLDRKMQDLQRLQQKVLPDLAT</sequence>
<dbReference type="GO" id="GO:0006606">
    <property type="term" value="P:protein import into nucleus"/>
    <property type="evidence" value="ECO:0007669"/>
    <property type="project" value="TreeGrafter"/>
</dbReference>
<dbReference type="InterPro" id="IPR007758">
    <property type="entry name" value="Nucleoporin_NSP1_C"/>
</dbReference>
<feature type="region of interest" description="Disordered" evidence="10">
    <location>
        <begin position="26"/>
        <end position="135"/>
    </location>
</feature>
<evidence type="ECO:0000256" key="2">
    <source>
        <dbReference type="ARBA" id="ARBA00005911"/>
    </source>
</evidence>